<dbReference type="SUPFAM" id="SSF56801">
    <property type="entry name" value="Acetyl-CoA synthetase-like"/>
    <property type="match status" value="1"/>
</dbReference>
<dbReference type="InterPro" id="IPR000873">
    <property type="entry name" value="AMP-dep_synth/lig_dom"/>
</dbReference>
<organism evidence="3 4">
    <name type="scientific">Nocardiopsis alba</name>
    <dbReference type="NCBI Taxonomy" id="53437"/>
    <lineage>
        <taxon>Bacteria</taxon>
        <taxon>Bacillati</taxon>
        <taxon>Actinomycetota</taxon>
        <taxon>Actinomycetes</taxon>
        <taxon>Streptosporangiales</taxon>
        <taxon>Nocardiopsidaceae</taxon>
        <taxon>Nocardiopsis</taxon>
    </lineage>
</organism>
<dbReference type="Proteomes" id="UP000467124">
    <property type="component" value="Unassembled WGS sequence"/>
</dbReference>
<dbReference type="Pfam" id="PF00501">
    <property type="entry name" value="AMP-binding"/>
    <property type="match status" value="1"/>
</dbReference>
<proteinExistence type="predicted"/>
<evidence type="ECO:0000313" key="4">
    <source>
        <dbReference type="Proteomes" id="UP000467124"/>
    </source>
</evidence>
<dbReference type="InterPro" id="IPR042099">
    <property type="entry name" value="ANL_N_sf"/>
</dbReference>
<evidence type="ECO:0000256" key="1">
    <source>
        <dbReference type="SAM" id="MobiDB-lite"/>
    </source>
</evidence>
<sequence>MTVVGEGGTGYERITAARLLSEGLEGPRFTERPWVVRWDLETRTARDLVLEAMPEELRFRTSGTTGEGRTWVRSREQLWDEAGLVADMLAGDDPEAVLSFAPPRHLYGMIVSVLVPARLGLPVWYRPQFAPMPEGTSHERWAVMAIPWTYRILRRRSSWTRRMRRLSLVHSTAKLPSEAVELLEELGDSGSILELLGSTETGVVATRHSRSGDRHWRLCPDFELVRPRPGDGEEPLVVSGPRLARPAEGGAPTEWRMDDYVTALDGRTIEMTYRRGRLVKVNGRRFDLDALEELARSALPCSDLACVPVTDPVIGEHFDLLLVPRPGDDPARIDPTTLLSRLPCRPRRIAVVEGIDRSDTGKLRRLQPDPGLELRRISAK</sequence>
<evidence type="ECO:0000313" key="3">
    <source>
        <dbReference type="EMBL" id="MYR32443.1"/>
    </source>
</evidence>
<dbReference type="Gene3D" id="3.40.50.12780">
    <property type="entry name" value="N-terminal domain of ligase-like"/>
    <property type="match status" value="1"/>
</dbReference>
<comment type="caution">
    <text evidence="3">The sequence shown here is derived from an EMBL/GenBank/DDBJ whole genome shotgun (WGS) entry which is preliminary data.</text>
</comment>
<dbReference type="RefSeq" id="WP_161110749.1">
    <property type="nucleotide sequence ID" value="NZ_JBEXQO010000030.1"/>
</dbReference>
<feature type="region of interest" description="Disordered" evidence="1">
    <location>
        <begin position="230"/>
        <end position="251"/>
    </location>
</feature>
<dbReference type="EMBL" id="WWHY01000001">
    <property type="protein sequence ID" value="MYR32443.1"/>
    <property type="molecule type" value="Genomic_DNA"/>
</dbReference>
<reference evidence="3 4" key="1">
    <citation type="journal article" date="2019" name="Nat. Commun.">
        <title>The antimicrobial potential of Streptomyces from insect microbiomes.</title>
        <authorList>
            <person name="Chevrette M.G."/>
            <person name="Carlson C.M."/>
            <person name="Ortega H.E."/>
            <person name="Thomas C."/>
            <person name="Ananiev G.E."/>
            <person name="Barns K.J."/>
            <person name="Book A.J."/>
            <person name="Cagnazzo J."/>
            <person name="Carlos C."/>
            <person name="Flanigan W."/>
            <person name="Grubbs K.J."/>
            <person name="Horn H.A."/>
            <person name="Hoffmann F.M."/>
            <person name="Klassen J.L."/>
            <person name="Knack J.J."/>
            <person name="Lewin G.R."/>
            <person name="McDonald B.R."/>
            <person name="Muller L."/>
            <person name="Melo W.G.P."/>
            <person name="Pinto-Tomas A.A."/>
            <person name="Schmitz A."/>
            <person name="Wendt-Pienkowski E."/>
            <person name="Wildman S."/>
            <person name="Zhao M."/>
            <person name="Zhang F."/>
            <person name="Bugni T.S."/>
            <person name="Andes D.R."/>
            <person name="Pupo M.T."/>
            <person name="Currie C.R."/>
        </authorList>
    </citation>
    <scope>NUCLEOTIDE SEQUENCE [LARGE SCALE GENOMIC DNA]</scope>
    <source>
        <strain evidence="3 4">SID5840</strain>
    </source>
</reference>
<gene>
    <name evidence="3" type="ORF">GTW20_09200</name>
</gene>
<dbReference type="AlphaFoldDB" id="A0A7K2IRA7"/>
<name>A0A7K2IRA7_9ACTN</name>
<accession>A0A7K2IRA7</accession>
<feature type="domain" description="AMP-dependent synthetase/ligase" evidence="2">
    <location>
        <begin position="61"/>
        <end position="213"/>
    </location>
</feature>
<protein>
    <submittedName>
        <fullName evidence="3">AMP-binding protein</fullName>
    </submittedName>
</protein>
<evidence type="ECO:0000259" key="2">
    <source>
        <dbReference type="Pfam" id="PF00501"/>
    </source>
</evidence>